<dbReference type="InterPro" id="IPR029044">
    <property type="entry name" value="Nucleotide-diphossugar_trans"/>
</dbReference>
<comment type="caution">
    <text evidence="2">The sequence shown here is derived from an EMBL/GenBank/DDBJ whole genome shotgun (WGS) entry which is preliminary data.</text>
</comment>
<dbReference type="RefSeq" id="WP_101534405.1">
    <property type="nucleotide sequence ID" value="NZ_PKUQ01000023.1"/>
</dbReference>
<evidence type="ECO:0000313" key="3">
    <source>
        <dbReference type="Proteomes" id="UP000234881"/>
    </source>
</evidence>
<dbReference type="InterPro" id="IPR001173">
    <property type="entry name" value="Glyco_trans_2-like"/>
</dbReference>
<keyword evidence="3" id="KW-1185">Reference proteome</keyword>
<gene>
    <name evidence="2" type="ORF">C0081_13675</name>
</gene>
<dbReference type="SUPFAM" id="SSF53448">
    <property type="entry name" value="Nucleotide-diphospho-sugar transferases"/>
    <property type="match status" value="1"/>
</dbReference>
<dbReference type="GO" id="GO:0016740">
    <property type="term" value="F:transferase activity"/>
    <property type="evidence" value="ECO:0007669"/>
    <property type="project" value="UniProtKB-KW"/>
</dbReference>
<evidence type="ECO:0000259" key="1">
    <source>
        <dbReference type="Pfam" id="PF00535"/>
    </source>
</evidence>
<feature type="domain" description="Glycosyltransferase 2-like" evidence="1">
    <location>
        <begin position="5"/>
        <end position="121"/>
    </location>
</feature>
<dbReference type="EMBL" id="PKUQ01000023">
    <property type="protein sequence ID" value="PLW76638.1"/>
    <property type="molecule type" value="Genomic_DNA"/>
</dbReference>
<name>A0A2N5XQD2_9HYPH</name>
<dbReference type="Proteomes" id="UP000234881">
    <property type="component" value="Unassembled WGS sequence"/>
</dbReference>
<dbReference type="OrthoDB" id="9794124at2"/>
<dbReference type="PANTHER" id="PTHR43685">
    <property type="entry name" value="GLYCOSYLTRANSFERASE"/>
    <property type="match status" value="1"/>
</dbReference>
<dbReference type="PANTHER" id="PTHR43685:SF2">
    <property type="entry name" value="GLYCOSYLTRANSFERASE 2-LIKE DOMAIN-CONTAINING PROTEIN"/>
    <property type="match status" value="1"/>
</dbReference>
<accession>A0A2N5XQD2</accession>
<dbReference type="Pfam" id="PF00535">
    <property type="entry name" value="Glycos_transf_2"/>
    <property type="match status" value="1"/>
</dbReference>
<dbReference type="InterPro" id="IPR050834">
    <property type="entry name" value="Glycosyltransf_2"/>
</dbReference>
<reference evidence="2 3" key="1">
    <citation type="submission" date="2018-01" db="EMBL/GenBank/DDBJ databases">
        <title>The draft genome sequence of Cohaesibacter sp. H1304.</title>
        <authorList>
            <person name="Wang N.-N."/>
            <person name="Du Z.-J."/>
        </authorList>
    </citation>
    <scope>NUCLEOTIDE SEQUENCE [LARGE SCALE GENOMIC DNA]</scope>
    <source>
        <strain evidence="2 3">H1304</strain>
    </source>
</reference>
<dbReference type="AlphaFoldDB" id="A0A2N5XQD2"/>
<sequence length="242" mass="26001">MNDYSVVIPAYNAAKSISDTLQTVLSQTIAAKEIIVVDDGSTDDTVILARQVSGPVRILQQENTGPGGATTAGIKAVKSQFVATLDSDDLWSPGKVERQLAILQKASDKTAVFCKIVSFADPAFADQLDGHPEIGQVKDGWIRSTMCMPTDIALGNGPLLDAALKFGDMVDWLARLKEGGTNLTMMPDILAHRRVHPSSLSFHRDVSRDRGYLEAARQAILRKRALLKAQGEQGSGMGPGNK</sequence>
<keyword evidence="2" id="KW-0808">Transferase</keyword>
<dbReference type="Gene3D" id="3.90.550.10">
    <property type="entry name" value="Spore Coat Polysaccharide Biosynthesis Protein SpsA, Chain A"/>
    <property type="match status" value="1"/>
</dbReference>
<organism evidence="2 3">
    <name type="scientific">Cohaesibacter celericrescens</name>
    <dbReference type="NCBI Taxonomy" id="2067669"/>
    <lineage>
        <taxon>Bacteria</taxon>
        <taxon>Pseudomonadati</taxon>
        <taxon>Pseudomonadota</taxon>
        <taxon>Alphaproteobacteria</taxon>
        <taxon>Hyphomicrobiales</taxon>
        <taxon>Cohaesibacteraceae</taxon>
    </lineage>
</organism>
<evidence type="ECO:0000313" key="2">
    <source>
        <dbReference type="EMBL" id="PLW76638.1"/>
    </source>
</evidence>
<dbReference type="CDD" id="cd00761">
    <property type="entry name" value="Glyco_tranf_GTA_type"/>
    <property type="match status" value="1"/>
</dbReference>
<protein>
    <submittedName>
        <fullName evidence="2">Glycosyltransferase family 2 protein</fullName>
    </submittedName>
</protein>
<proteinExistence type="predicted"/>